<name>A0A6N9VJL5_STRMI</name>
<evidence type="ECO:0000313" key="1">
    <source>
        <dbReference type="EMBL" id="NEB70271.1"/>
    </source>
</evidence>
<comment type="caution">
    <text evidence="1">The sequence shown here is derived from an EMBL/GenBank/DDBJ whole genome shotgun (WGS) entry which is preliminary data.</text>
</comment>
<dbReference type="AlphaFoldDB" id="A0A6N9VJL5"/>
<sequence>MATEPLWEIYDHTVSTRCFWYPGRRIDRWPLLRLGNEENCNRVLSIRIPGGAVNICLNVPLRQKPCQNCLKGWPL</sequence>
<protein>
    <submittedName>
        <fullName evidence="1">Uncharacterized protein</fullName>
    </submittedName>
</protein>
<dbReference type="EMBL" id="JAAGME010001046">
    <property type="protein sequence ID" value="NEB70271.1"/>
    <property type="molecule type" value="Genomic_DNA"/>
</dbReference>
<proteinExistence type="predicted"/>
<dbReference type="RefSeq" id="WP_164358160.1">
    <property type="nucleotide sequence ID" value="NZ_CP109211.1"/>
</dbReference>
<reference evidence="1 2" key="1">
    <citation type="submission" date="2020-01" db="EMBL/GenBank/DDBJ databases">
        <title>Insect and environment-associated Actinomycetes.</title>
        <authorList>
            <person name="Currrie C."/>
            <person name="Chevrette M."/>
            <person name="Carlson C."/>
            <person name="Stubbendieck R."/>
            <person name="Wendt-Pienkowski E."/>
        </authorList>
    </citation>
    <scope>NUCLEOTIDE SEQUENCE [LARGE SCALE GENOMIC DNA]</scope>
    <source>
        <strain evidence="1 2">SID14438</strain>
    </source>
</reference>
<dbReference type="Proteomes" id="UP000471648">
    <property type="component" value="Unassembled WGS sequence"/>
</dbReference>
<gene>
    <name evidence="1" type="ORF">G3I39_24920</name>
</gene>
<accession>A0A6N9VJL5</accession>
<organism evidence="1 2">
    <name type="scientific">Streptomyces microflavus</name>
    <name type="common">Streptomyces lipmanii</name>
    <dbReference type="NCBI Taxonomy" id="1919"/>
    <lineage>
        <taxon>Bacteria</taxon>
        <taxon>Bacillati</taxon>
        <taxon>Actinomycetota</taxon>
        <taxon>Actinomycetes</taxon>
        <taxon>Kitasatosporales</taxon>
        <taxon>Streptomycetaceae</taxon>
        <taxon>Streptomyces</taxon>
    </lineage>
</organism>
<evidence type="ECO:0000313" key="2">
    <source>
        <dbReference type="Proteomes" id="UP000471648"/>
    </source>
</evidence>